<sequence length="457" mass="49243">MLLRIPLGVPSATQSLDCARRDTILLSLQPSLAAGRQGEGQRRSGGATGGGTGAATASCRAAGAQPSPAGLEGSAAPLSPPQPRVVPGKAVGKATAGGGRKGKPCSARSSALLGGKAKLGVLGREEAGGLGRARAGAGAPPSPQGQPGLPTAAMPTAGEPPSAAADGLEPMAGEPQYLQQVRHILQHGHRKDDRTGTGTISVFGMQARYSLRDQFPLLTTKRVFWKGVLEELLWFIKGSTNAKELSAKGVKIWDANGSREFLDKQGFCTREEGDLGPVYGFQWRHFGAEYKDMHTDYSNQGVDQLKNVIDMIKTNPDDRRIIMCAWNPKDISLMALPPCHALCQFYVLNGELSCQLYQRSGDMGLGVPFNIASYSLLTYMIAHVTGLKPGEFIHTLGDAHIYLNHVEPLKIQLQREPRPFPKLRFLRKVDDICDFKAEDFQIEDYNPHPPIKMEMAV</sequence>
<dbReference type="GO" id="GO:0005634">
    <property type="term" value="C:nucleus"/>
    <property type="evidence" value="ECO:0007669"/>
    <property type="project" value="Ensembl"/>
</dbReference>
<evidence type="ECO:0000256" key="10">
    <source>
        <dbReference type="PROSITE-ProRule" id="PRU10016"/>
    </source>
</evidence>
<evidence type="ECO:0000256" key="4">
    <source>
        <dbReference type="ARBA" id="ARBA00015931"/>
    </source>
</evidence>
<keyword evidence="5" id="KW-0489">Methyltransferase</keyword>
<feature type="compositionally biased region" description="Low complexity" evidence="11">
    <location>
        <begin position="85"/>
        <end position="94"/>
    </location>
</feature>
<dbReference type="InterPro" id="IPR023451">
    <property type="entry name" value="Thymidate_synth/dCMP_Mease_dom"/>
</dbReference>
<evidence type="ECO:0000256" key="6">
    <source>
        <dbReference type="ARBA" id="ARBA00022679"/>
    </source>
</evidence>
<feature type="region of interest" description="Disordered" evidence="11">
    <location>
        <begin position="33"/>
        <end position="109"/>
    </location>
</feature>
<keyword evidence="14" id="KW-1185">Reference proteome</keyword>
<dbReference type="HAMAP" id="MF_00008">
    <property type="entry name" value="Thymidy_synth_bact"/>
    <property type="match status" value="1"/>
</dbReference>
<dbReference type="CDD" id="cd00351">
    <property type="entry name" value="TS_Pyrimidine_HMase"/>
    <property type="match status" value="1"/>
</dbReference>
<dbReference type="FunFam" id="3.30.572.10:FF:000007">
    <property type="entry name" value="thymidylate synthase isoform X2"/>
    <property type="match status" value="1"/>
</dbReference>
<dbReference type="GO" id="GO:0006235">
    <property type="term" value="P:dTTP biosynthetic process"/>
    <property type="evidence" value="ECO:0007669"/>
    <property type="project" value="UniProtKB-UniPathway"/>
</dbReference>
<dbReference type="PRINTS" id="PR00108">
    <property type="entry name" value="THYMDSNTHASE"/>
</dbReference>
<dbReference type="EC" id="2.1.1.45" evidence="3"/>
<dbReference type="Pfam" id="PF00303">
    <property type="entry name" value="Thymidylat_synt"/>
    <property type="match status" value="1"/>
</dbReference>
<comment type="function">
    <text evidence="9">Catalyzes the reductive methylation of 2'-deoxyuridine 5'-monophosphate (dUMP) to thymidine 5'-monophosphate (dTMP), using the cosubstrate, 5,10- methylenetetrahydrofolate (CH2H4folate) as a 1-carbon donor and reductant and contributes to the de novo mitochondrial thymidylate biosynthesis pathway.</text>
</comment>
<name>A0A8B9CPK5_9AVES</name>
<evidence type="ECO:0000313" key="13">
    <source>
        <dbReference type="Ensembl" id="ENSABRP00000022828.1"/>
    </source>
</evidence>
<evidence type="ECO:0000256" key="8">
    <source>
        <dbReference type="ARBA" id="ARBA00050752"/>
    </source>
</evidence>
<evidence type="ECO:0000256" key="7">
    <source>
        <dbReference type="ARBA" id="ARBA00022727"/>
    </source>
</evidence>
<dbReference type="GO" id="GO:0000900">
    <property type="term" value="F:mRNA regulatory element binding translation repressor activity"/>
    <property type="evidence" value="ECO:0007669"/>
    <property type="project" value="Ensembl"/>
</dbReference>
<evidence type="ECO:0000256" key="1">
    <source>
        <dbReference type="ARBA" id="ARBA00004992"/>
    </source>
</evidence>
<comment type="catalytic activity">
    <reaction evidence="8">
        <text>dUMP + (6R)-5,10-methylene-5,6,7,8-tetrahydrofolate = 7,8-dihydrofolate + dTMP</text>
        <dbReference type="Rhea" id="RHEA:12104"/>
        <dbReference type="ChEBI" id="CHEBI:15636"/>
        <dbReference type="ChEBI" id="CHEBI:57451"/>
        <dbReference type="ChEBI" id="CHEBI:63528"/>
        <dbReference type="ChEBI" id="CHEBI:246422"/>
        <dbReference type="EC" id="2.1.1.45"/>
    </reaction>
    <physiologicalReaction direction="left-to-right" evidence="8">
        <dbReference type="Rhea" id="RHEA:12105"/>
    </physiologicalReaction>
</comment>
<gene>
    <name evidence="13" type="primary">TYMS</name>
</gene>
<dbReference type="GO" id="GO:1990825">
    <property type="term" value="F:sequence-specific mRNA binding"/>
    <property type="evidence" value="ECO:0007669"/>
    <property type="project" value="Ensembl"/>
</dbReference>
<keyword evidence="7" id="KW-0545">Nucleotide biosynthesis</keyword>
<dbReference type="GO" id="GO:0006231">
    <property type="term" value="P:dTMP biosynthetic process"/>
    <property type="evidence" value="ECO:0007669"/>
    <property type="project" value="Ensembl"/>
</dbReference>
<reference evidence="13" key="2">
    <citation type="submission" date="2025-09" db="UniProtKB">
        <authorList>
            <consortium name="Ensembl"/>
        </authorList>
    </citation>
    <scope>IDENTIFICATION</scope>
</reference>
<accession>A0A8B9CPK5</accession>
<dbReference type="GO" id="GO:0032259">
    <property type="term" value="P:methylation"/>
    <property type="evidence" value="ECO:0007669"/>
    <property type="project" value="UniProtKB-KW"/>
</dbReference>
<comment type="similarity">
    <text evidence="2">Belongs to the thymidylate synthase family.</text>
</comment>
<dbReference type="PANTHER" id="PTHR11548:SF2">
    <property type="entry name" value="THYMIDYLATE SYNTHASE"/>
    <property type="match status" value="1"/>
</dbReference>
<dbReference type="Proteomes" id="UP000694426">
    <property type="component" value="Unplaced"/>
</dbReference>
<dbReference type="InterPro" id="IPR036926">
    <property type="entry name" value="Thymidate_synth/dCMP_Mease_sf"/>
</dbReference>
<dbReference type="GeneTree" id="ENSGT00390000014786"/>
<feature type="compositionally biased region" description="Low complexity" evidence="11">
    <location>
        <begin position="54"/>
        <end position="64"/>
    </location>
</feature>
<dbReference type="GO" id="GO:0004799">
    <property type="term" value="F:thymidylate synthase activity"/>
    <property type="evidence" value="ECO:0007669"/>
    <property type="project" value="UniProtKB-EC"/>
</dbReference>
<keyword evidence="6" id="KW-0808">Transferase</keyword>
<reference evidence="13" key="1">
    <citation type="submission" date="2025-08" db="UniProtKB">
        <authorList>
            <consortium name="Ensembl"/>
        </authorList>
    </citation>
    <scope>IDENTIFICATION</scope>
</reference>
<evidence type="ECO:0000259" key="12">
    <source>
        <dbReference type="Pfam" id="PF00303"/>
    </source>
</evidence>
<dbReference type="InterPro" id="IPR045097">
    <property type="entry name" value="Thymidate_synth/dCMP_Mease"/>
</dbReference>
<feature type="compositionally biased region" description="Low complexity" evidence="11">
    <location>
        <begin position="132"/>
        <end position="150"/>
    </location>
</feature>
<feature type="domain" description="Thymidylate synthase/dCMP hydroxymethylase" evidence="12">
    <location>
        <begin position="176"/>
        <end position="457"/>
    </location>
</feature>
<dbReference type="UniPathway" id="UPA00575"/>
<comment type="pathway">
    <text evidence="1">Pyrimidine metabolism; dTTP biosynthesis.</text>
</comment>
<dbReference type="NCBIfam" id="TIGR03284">
    <property type="entry name" value="thym_sym"/>
    <property type="match status" value="1"/>
</dbReference>
<organism evidence="13 14">
    <name type="scientific">Anser brachyrhynchus</name>
    <name type="common">Pink-footed goose</name>
    <dbReference type="NCBI Taxonomy" id="132585"/>
    <lineage>
        <taxon>Eukaryota</taxon>
        <taxon>Metazoa</taxon>
        <taxon>Chordata</taxon>
        <taxon>Craniata</taxon>
        <taxon>Vertebrata</taxon>
        <taxon>Euteleostomi</taxon>
        <taxon>Archelosauria</taxon>
        <taxon>Archosauria</taxon>
        <taxon>Dinosauria</taxon>
        <taxon>Saurischia</taxon>
        <taxon>Theropoda</taxon>
        <taxon>Coelurosauria</taxon>
        <taxon>Aves</taxon>
        <taxon>Neognathae</taxon>
        <taxon>Galloanserae</taxon>
        <taxon>Anseriformes</taxon>
        <taxon>Anatidae</taxon>
        <taxon>Anserinae</taxon>
        <taxon>Anser</taxon>
    </lineage>
</organism>
<dbReference type="GO" id="GO:0005829">
    <property type="term" value="C:cytosol"/>
    <property type="evidence" value="ECO:0007669"/>
    <property type="project" value="TreeGrafter"/>
</dbReference>
<dbReference type="GO" id="GO:0005743">
    <property type="term" value="C:mitochondrial inner membrane"/>
    <property type="evidence" value="ECO:0007669"/>
    <property type="project" value="Ensembl"/>
</dbReference>
<evidence type="ECO:0000256" key="2">
    <source>
        <dbReference type="ARBA" id="ARBA00009972"/>
    </source>
</evidence>
<evidence type="ECO:0000256" key="3">
    <source>
        <dbReference type="ARBA" id="ARBA00011947"/>
    </source>
</evidence>
<protein>
    <recommendedName>
        <fullName evidence="4">Thymidylate synthase</fullName>
        <ecNumber evidence="3">2.1.1.45</ecNumber>
    </recommendedName>
</protein>
<feature type="region of interest" description="Disordered" evidence="11">
    <location>
        <begin position="130"/>
        <end position="164"/>
    </location>
</feature>
<dbReference type="Ensembl" id="ENSABRT00000032036.1">
    <property type="protein sequence ID" value="ENSABRP00000022828.1"/>
    <property type="gene ID" value="ENSABRG00000019312.1"/>
</dbReference>
<dbReference type="AlphaFoldDB" id="A0A8B9CPK5"/>
<evidence type="ECO:0000256" key="9">
    <source>
        <dbReference type="ARBA" id="ARBA00056634"/>
    </source>
</evidence>
<dbReference type="PANTHER" id="PTHR11548">
    <property type="entry name" value="THYMIDYLATE SYNTHASE 1"/>
    <property type="match status" value="1"/>
</dbReference>
<dbReference type="GO" id="GO:0035999">
    <property type="term" value="P:tetrahydrofolate interconversion"/>
    <property type="evidence" value="ECO:0007669"/>
    <property type="project" value="Ensembl"/>
</dbReference>
<dbReference type="SUPFAM" id="SSF55831">
    <property type="entry name" value="Thymidylate synthase/dCMP hydroxymethylase"/>
    <property type="match status" value="1"/>
</dbReference>
<dbReference type="PROSITE" id="PS00091">
    <property type="entry name" value="THYMIDYLATE_SYNTHASE"/>
    <property type="match status" value="1"/>
</dbReference>
<dbReference type="InterPro" id="IPR000398">
    <property type="entry name" value="Thymidylate_synthase"/>
</dbReference>
<dbReference type="NCBIfam" id="NF002497">
    <property type="entry name" value="PRK01827.1-3"/>
    <property type="match status" value="1"/>
</dbReference>
<feature type="active site" evidence="10">
    <location>
        <position position="339"/>
    </location>
</feature>
<evidence type="ECO:0000256" key="11">
    <source>
        <dbReference type="SAM" id="MobiDB-lite"/>
    </source>
</evidence>
<evidence type="ECO:0000313" key="14">
    <source>
        <dbReference type="Proteomes" id="UP000694426"/>
    </source>
</evidence>
<evidence type="ECO:0000256" key="5">
    <source>
        <dbReference type="ARBA" id="ARBA00022603"/>
    </source>
</evidence>
<dbReference type="InterPro" id="IPR020940">
    <property type="entry name" value="Thymidylate_synthase_AS"/>
</dbReference>
<proteinExistence type="inferred from homology"/>
<dbReference type="GO" id="GO:0005759">
    <property type="term" value="C:mitochondrial matrix"/>
    <property type="evidence" value="ECO:0007669"/>
    <property type="project" value="Ensembl"/>
</dbReference>
<dbReference type="Gene3D" id="3.30.572.10">
    <property type="entry name" value="Thymidylate synthase/dCMP hydroxymethylase domain"/>
    <property type="match status" value="1"/>
</dbReference>